<dbReference type="SUPFAM" id="SSF53756">
    <property type="entry name" value="UDP-Glycosyltransferase/glycogen phosphorylase"/>
    <property type="match status" value="1"/>
</dbReference>
<evidence type="ECO:0000313" key="1">
    <source>
        <dbReference type="EMBL" id="ABT14485.1"/>
    </source>
</evidence>
<dbReference type="RefSeq" id="YP_001497282.1">
    <property type="nucleotide sequence ID" value="NC_009898.1"/>
</dbReference>
<dbReference type="Gene3D" id="3.40.50.2000">
    <property type="entry name" value="Glycogen Phosphorylase B"/>
    <property type="match status" value="1"/>
</dbReference>
<dbReference type="EMBL" id="DQ491002">
    <property type="protein sequence ID" value="ABT14485.1"/>
    <property type="molecule type" value="Genomic_DNA"/>
</dbReference>
<sequence>MSIDKQHTVAFFLRCFTERGTEVSAYNYAHYNEVILGNKSIFVCFQQVYENPQCPEAILKFSNRFPVIVIRDIFDMRAVIDHFGVTAFYTQTHGGPDWYNFENKELWKDVRTIKHAVFQTDFPESDRYCSISNMLNTKFGTDIPVVPYIVPKPTNIVDTLRDEFDIPRDAIVFGRIGADDQFDIPITHSAIAKHVEKNHNVYFFLMNTQKFTSDHPRIIHVDRTIDEDRKEKFINSCDAMIHARSGGETFGMAIAEFSIRNKPIITFNTTPGPQKDVEHIKILGDRAILYNTEAELLNIFENIKTIISTRDDWNAYNEFSPVNVMKLFKKTLLD</sequence>
<dbReference type="OrthoDB" id="20306at10239"/>
<dbReference type="CDD" id="cd01635">
    <property type="entry name" value="Glycosyltransferase_GTB-type"/>
    <property type="match status" value="1"/>
</dbReference>
<protein>
    <submittedName>
        <fullName evidence="1">Uncharacterized protein B086L</fullName>
    </submittedName>
</protein>
<organismHost>
    <name type="scientific">Chlorella</name>
    <dbReference type="NCBI Taxonomy" id="3071"/>
</organismHost>
<accession>A7IVW1</accession>
<organism evidence="1 2">
    <name type="scientific">Paramecium bursaria Chlorella virus NY2A</name>
    <name type="common">PBCV-NY2A</name>
    <dbReference type="NCBI Taxonomy" id="46021"/>
    <lineage>
        <taxon>Viruses</taxon>
        <taxon>Varidnaviria</taxon>
        <taxon>Bamfordvirae</taxon>
        <taxon>Nucleocytoviricota</taxon>
        <taxon>Megaviricetes</taxon>
        <taxon>Algavirales</taxon>
        <taxon>Phycodnaviridae</taxon>
        <taxon>Chlorovirus</taxon>
        <taxon>Chlorovirus americanus</taxon>
    </lineage>
</organism>
<proteinExistence type="predicted"/>
<gene>
    <name evidence="1" type="primary">B086L</name>
    <name evidence="1" type="ORF">NY2A_B086L</name>
</gene>
<dbReference type="GeneID" id="5659264"/>
<reference evidence="1 2" key="1">
    <citation type="journal article" date="2007" name="Virology">
        <title>Sequence and annotation of the 369-kb NY-2A and the 345-kb AR158 viruses that infect Chlorella NC64A.</title>
        <authorList>
            <person name="Fitzgerald L.A."/>
            <person name="Graves M.V."/>
            <person name="Li X."/>
            <person name="Feldblyum T."/>
            <person name="Nierman W.C."/>
            <person name="Van Etten J.L."/>
        </authorList>
    </citation>
    <scope>NUCLEOTIDE SEQUENCE [LARGE SCALE GENOMIC DNA]</scope>
    <source>
        <strain evidence="1 2">NY-2A</strain>
    </source>
</reference>
<evidence type="ECO:0000313" key="2">
    <source>
        <dbReference type="Proteomes" id="UP000202419"/>
    </source>
</evidence>
<dbReference type="Proteomes" id="UP000202419">
    <property type="component" value="Segment"/>
</dbReference>
<dbReference type="KEGG" id="vg:5659264"/>
<keyword evidence="2" id="KW-1185">Reference proteome</keyword>
<name>A7IVW1_PBCVN</name>